<evidence type="ECO:0000256" key="5">
    <source>
        <dbReference type="ARBA" id="ARBA00023186"/>
    </source>
</evidence>
<keyword evidence="7" id="KW-0282">Flagellum</keyword>
<accession>A0A6L8V949</accession>
<dbReference type="PANTHER" id="PTHR34773:SF1">
    <property type="entry name" value="FLAGELLAR SECRETION CHAPERONE FLIS"/>
    <property type="match status" value="1"/>
</dbReference>
<dbReference type="InterPro" id="IPR036584">
    <property type="entry name" value="FliS_sf"/>
</dbReference>
<evidence type="ECO:0000256" key="1">
    <source>
        <dbReference type="ARBA" id="ARBA00004514"/>
    </source>
</evidence>
<evidence type="ECO:0000313" key="7">
    <source>
        <dbReference type="EMBL" id="MZQ85770.1"/>
    </source>
</evidence>
<proteinExistence type="inferred from homology"/>
<dbReference type="AlphaFoldDB" id="A0A6L8V949"/>
<dbReference type="GO" id="GO:0005829">
    <property type="term" value="C:cytosol"/>
    <property type="evidence" value="ECO:0007669"/>
    <property type="project" value="UniProtKB-SubCell"/>
</dbReference>
<keyword evidence="8" id="KW-1185">Reference proteome</keyword>
<dbReference type="Pfam" id="PF02561">
    <property type="entry name" value="FliS"/>
    <property type="match status" value="1"/>
</dbReference>
<comment type="similarity">
    <text evidence="2 6">Belongs to the FliS family.</text>
</comment>
<evidence type="ECO:0000256" key="4">
    <source>
        <dbReference type="ARBA" id="ARBA00022795"/>
    </source>
</evidence>
<comment type="caution">
    <text evidence="7">The sequence shown here is derived from an EMBL/GenBank/DDBJ whole genome shotgun (WGS) entry which is preliminary data.</text>
</comment>
<dbReference type="RefSeq" id="WP_161410088.1">
    <property type="nucleotide sequence ID" value="NZ_WTUZ01000035.1"/>
</dbReference>
<keyword evidence="7" id="KW-0969">Cilium</keyword>
<organism evidence="7 8">
    <name type="scientific">Paenibacillus silvestris</name>
    <dbReference type="NCBI Taxonomy" id="2606219"/>
    <lineage>
        <taxon>Bacteria</taxon>
        <taxon>Bacillati</taxon>
        <taxon>Bacillota</taxon>
        <taxon>Bacilli</taxon>
        <taxon>Bacillales</taxon>
        <taxon>Paenibacillaceae</taxon>
        <taxon>Paenibacillus</taxon>
    </lineage>
</organism>
<dbReference type="NCBIfam" id="TIGR00208">
    <property type="entry name" value="fliS"/>
    <property type="match status" value="1"/>
</dbReference>
<keyword evidence="5" id="KW-0143">Chaperone</keyword>
<dbReference type="PIRSF" id="PIRSF039090">
    <property type="entry name" value="Flis"/>
    <property type="match status" value="1"/>
</dbReference>
<evidence type="ECO:0000313" key="8">
    <source>
        <dbReference type="Proteomes" id="UP000481087"/>
    </source>
</evidence>
<gene>
    <name evidence="7" type="primary">fliS</name>
    <name evidence="7" type="ORF">GQF01_27065</name>
</gene>
<keyword evidence="3 6" id="KW-0963">Cytoplasm</keyword>
<dbReference type="SUPFAM" id="SSF101116">
    <property type="entry name" value="Flagellar export chaperone FliS"/>
    <property type="match status" value="1"/>
</dbReference>
<protein>
    <recommendedName>
        <fullName evidence="6">Flagellar secretion chaperone FliS</fullName>
    </recommendedName>
</protein>
<dbReference type="EMBL" id="WTUZ01000035">
    <property type="protein sequence ID" value="MZQ85770.1"/>
    <property type="molecule type" value="Genomic_DNA"/>
</dbReference>
<keyword evidence="4 6" id="KW-1005">Bacterial flagellum biogenesis</keyword>
<evidence type="ECO:0000256" key="3">
    <source>
        <dbReference type="ARBA" id="ARBA00022490"/>
    </source>
</evidence>
<comment type="subcellular location">
    <subcellularLocation>
        <location evidence="1 6">Cytoplasm</location>
        <location evidence="1 6">Cytosol</location>
    </subcellularLocation>
</comment>
<dbReference type="GO" id="GO:0044780">
    <property type="term" value="P:bacterial-type flagellum assembly"/>
    <property type="evidence" value="ECO:0007669"/>
    <property type="project" value="InterPro"/>
</dbReference>
<dbReference type="GO" id="GO:0071973">
    <property type="term" value="P:bacterial-type flagellum-dependent cell motility"/>
    <property type="evidence" value="ECO:0007669"/>
    <property type="project" value="TreeGrafter"/>
</dbReference>
<dbReference type="Gene3D" id="1.20.120.340">
    <property type="entry name" value="Flagellar protein FliS"/>
    <property type="match status" value="1"/>
</dbReference>
<sequence length="126" mass="14465">MIQPAANSYKQNQVDTSSPEELTLMLYGGAITFLKKSKQAISDKNMNKAHQFITRVQDIIDELIITLDRKYPIAAQLLALYEYLKRRLIEANISKDVAILDEVEGFLMEFRDTWKQAITLARSQRG</sequence>
<dbReference type="PANTHER" id="PTHR34773">
    <property type="entry name" value="FLAGELLAR SECRETION CHAPERONE FLIS"/>
    <property type="match status" value="1"/>
</dbReference>
<dbReference type="Proteomes" id="UP000481087">
    <property type="component" value="Unassembled WGS sequence"/>
</dbReference>
<evidence type="ECO:0000256" key="2">
    <source>
        <dbReference type="ARBA" id="ARBA00008787"/>
    </source>
</evidence>
<reference evidence="7 8" key="1">
    <citation type="submission" date="2019-12" db="EMBL/GenBank/DDBJ databases">
        <title>Paenibacillus sp. nov. sp. isolated from soil.</title>
        <authorList>
            <person name="Kim J."/>
            <person name="Jeong S.E."/>
            <person name="Jung H.S."/>
            <person name="Jeon C.O."/>
        </authorList>
    </citation>
    <scope>NUCLEOTIDE SEQUENCE [LARGE SCALE GENOMIC DNA]</scope>
    <source>
        <strain evidence="7 8">5J-6</strain>
    </source>
</reference>
<dbReference type="InterPro" id="IPR003713">
    <property type="entry name" value="FliS"/>
</dbReference>
<evidence type="ECO:0000256" key="6">
    <source>
        <dbReference type="PIRNR" id="PIRNR039090"/>
    </source>
</evidence>
<name>A0A6L8V949_9BACL</name>
<keyword evidence="7" id="KW-0966">Cell projection</keyword>
<dbReference type="CDD" id="cd16098">
    <property type="entry name" value="FliS"/>
    <property type="match status" value="1"/>
</dbReference>